<dbReference type="Proteomes" id="UP000615026">
    <property type="component" value="Unassembled WGS sequence"/>
</dbReference>
<evidence type="ECO:0000256" key="11">
    <source>
        <dbReference type="RuleBase" id="RU003313"/>
    </source>
</evidence>
<dbReference type="InterPro" id="IPR027417">
    <property type="entry name" value="P-loop_NTPase"/>
</dbReference>
<feature type="binding site" evidence="10">
    <location>
        <position position="287"/>
    </location>
    <ligand>
        <name>K(+)</name>
        <dbReference type="ChEBI" id="CHEBI:29103"/>
    </ligand>
</feature>
<dbReference type="InterPro" id="IPR031168">
    <property type="entry name" value="G_TrmE"/>
</dbReference>
<feature type="binding site" evidence="10">
    <location>
        <position position="57"/>
    </location>
    <ligand>
        <name>(6S)-5-formyl-5,6,7,8-tetrahydrofolate</name>
        <dbReference type="ChEBI" id="CHEBI:57457"/>
    </ligand>
</feature>
<dbReference type="Gene3D" id="1.20.120.430">
    <property type="entry name" value="tRNA modification GTPase MnmE domain 2"/>
    <property type="match status" value="1"/>
</dbReference>
<dbReference type="HAMAP" id="MF_00379">
    <property type="entry name" value="GTPase_MnmE"/>
    <property type="match status" value="1"/>
</dbReference>
<dbReference type="SUPFAM" id="SSF116878">
    <property type="entry name" value="TrmE connector domain"/>
    <property type="match status" value="1"/>
</dbReference>
<evidence type="ECO:0000256" key="4">
    <source>
        <dbReference type="ARBA" id="ARBA00022723"/>
    </source>
</evidence>
<evidence type="ECO:0000313" key="13">
    <source>
        <dbReference type="EMBL" id="MBE9066730.1"/>
    </source>
</evidence>
<feature type="binding site" evidence="10">
    <location>
        <begin position="263"/>
        <end position="268"/>
    </location>
    <ligand>
        <name>GTP</name>
        <dbReference type="ChEBI" id="CHEBI:37565"/>
    </ligand>
</feature>
<evidence type="ECO:0000256" key="2">
    <source>
        <dbReference type="ARBA" id="ARBA00022490"/>
    </source>
</evidence>
<keyword evidence="7 10" id="KW-0460">Magnesium</keyword>
<comment type="subunit">
    <text evidence="10">Homodimer. Heterotetramer of two MnmE and two MnmG subunits.</text>
</comment>
<dbReference type="Gene3D" id="3.30.1360.120">
    <property type="entry name" value="Probable tRNA modification gtpase trme, domain 1"/>
    <property type="match status" value="1"/>
</dbReference>
<evidence type="ECO:0000256" key="1">
    <source>
        <dbReference type="ARBA" id="ARBA00011043"/>
    </source>
</evidence>
<dbReference type="NCBIfam" id="TIGR00231">
    <property type="entry name" value="small_GTP"/>
    <property type="match status" value="1"/>
</dbReference>
<dbReference type="InterPro" id="IPR006073">
    <property type="entry name" value="GTP-bd"/>
</dbReference>
<evidence type="ECO:0000256" key="10">
    <source>
        <dbReference type="HAMAP-Rule" id="MF_00379"/>
    </source>
</evidence>
<feature type="binding site" evidence="10">
    <location>
        <position position="282"/>
    </location>
    <ligand>
        <name>K(+)</name>
        <dbReference type="ChEBI" id="CHEBI:29103"/>
    </ligand>
</feature>
<dbReference type="Pfam" id="PF10396">
    <property type="entry name" value="TrmE_N"/>
    <property type="match status" value="1"/>
</dbReference>
<feature type="binding site" evidence="10">
    <location>
        <position position="158"/>
    </location>
    <ligand>
        <name>(6S)-5-formyl-5,6,7,8-tetrahydrofolate</name>
        <dbReference type="ChEBI" id="CHEBI:57457"/>
    </ligand>
</feature>
<dbReference type="InterPro" id="IPR004520">
    <property type="entry name" value="GTPase_MnmE"/>
</dbReference>
<dbReference type="EC" id="3.6.-.-" evidence="10"/>
<dbReference type="GO" id="GO:0003924">
    <property type="term" value="F:GTPase activity"/>
    <property type="evidence" value="ECO:0007669"/>
    <property type="project" value="UniProtKB-UniRule"/>
</dbReference>
<dbReference type="Pfam" id="PF01926">
    <property type="entry name" value="MMR_HSR1"/>
    <property type="match status" value="1"/>
</dbReference>
<evidence type="ECO:0000259" key="12">
    <source>
        <dbReference type="PROSITE" id="PS51709"/>
    </source>
</evidence>
<dbReference type="AlphaFoldDB" id="A0A928ZQY0"/>
<name>A0A928ZQY0_LEPEC</name>
<evidence type="ECO:0000256" key="7">
    <source>
        <dbReference type="ARBA" id="ARBA00022842"/>
    </source>
</evidence>
<evidence type="ECO:0000256" key="8">
    <source>
        <dbReference type="ARBA" id="ARBA00022958"/>
    </source>
</evidence>
<evidence type="ECO:0000256" key="3">
    <source>
        <dbReference type="ARBA" id="ARBA00022694"/>
    </source>
</evidence>
<proteinExistence type="inferred from homology"/>
<dbReference type="GO" id="GO:0002098">
    <property type="term" value="P:tRNA wobble uridine modification"/>
    <property type="evidence" value="ECO:0007669"/>
    <property type="project" value="TreeGrafter"/>
</dbReference>
<comment type="caution">
    <text evidence="13">The sequence shown here is derived from an EMBL/GenBank/DDBJ whole genome shotgun (WGS) entry which is preliminary data.</text>
</comment>
<keyword evidence="6 10" id="KW-0378">Hydrolase</keyword>
<keyword evidence="4 10" id="KW-0479">Metal-binding</keyword>
<keyword evidence="9 10" id="KW-0342">GTP-binding</keyword>
<feature type="binding site" evidence="10">
    <location>
        <position position="288"/>
    </location>
    <ligand>
        <name>Mg(2+)</name>
        <dbReference type="ChEBI" id="CHEBI:18420"/>
    </ligand>
</feature>
<keyword evidence="8 10" id="KW-0630">Potassium</keyword>
<dbReference type="EMBL" id="JADEXP010000055">
    <property type="protein sequence ID" value="MBE9066730.1"/>
    <property type="molecule type" value="Genomic_DNA"/>
</dbReference>
<dbReference type="PRINTS" id="PR00326">
    <property type="entry name" value="GTP1OBG"/>
</dbReference>
<dbReference type="PANTHER" id="PTHR42714:SF2">
    <property type="entry name" value="TRNA MODIFICATION GTPASE GTPBP3, MITOCHONDRIAL"/>
    <property type="match status" value="1"/>
</dbReference>
<sequence length="486" mass="52057">MDLLVSRHIGSIRPGDQSTAWGGSNVPRKKDTIAQRETIAAIATAIVPQQGSVGIVRLSGGTAVAVAQTLFHAPGGQSWESHRILYGHVLHPDTQQLVDEALLLLMCSPRSYTREDVVELHCHGGIMAVQQVLQLCVAQGARLAEPGEFTLRAFLNGRLDLTQAEGIADLVGAQSPQAAQAALAGIRGKLTDVIRHCRSRCLDVLAEVEARIDFADDLPPLDEESVREQLETLLSEVAQILATAHQGELLRTGLKVAIVGQPNVGKSSLLNAWSRCDRAIVTALPGTTRDVVESQLVVGGIPVQVLDTAGIRESTDQVEQLGIERSQTAAQSADVVLLTVDGTVGWTDTEATLYRAIKHKPHILVVNKVDLGPPLRLPVTDVPLVQTAAAAGQGIDALENAILEIVQAGQVNAANLDLAINQRQAAALTRTHSSLQQVQTTMEASLPLDFWTIDLRDAIRALGEVTGEEMTESMLDEIFSRFCIGK</sequence>
<organism evidence="13 14">
    <name type="scientific">Leptolyngbya cf. ectocarpi LEGE 11479</name>
    <dbReference type="NCBI Taxonomy" id="1828722"/>
    <lineage>
        <taxon>Bacteria</taxon>
        <taxon>Bacillati</taxon>
        <taxon>Cyanobacteriota</taxon>
        <taxon>Cyanophyceae</taxon>
        <taxon>Leptolyngbyales</taxon>
        <taxon>Leptolyngbyaceae</taxon>
        <taxon>Leptolyngbya group</taxon>
        <taxon>Leptolyngbya</taxon>
    </lineage>
</organism>
<feature type="binding site" evidence="10">
    <location>
        <position position="486"/>
    </location>
    <ligand>
        <name>(6S)-5-formyl-5,6,7,8-tetrahydrofolate</name>
        <dbReference type="ChEBI" id="CHEBI:57457"/>
    </ligand>
</feature>
<dbReference type="CDD" id="cd14858">
    <property type="entry name" value="TrmE_N"/>
    <property type="match status" value="1"/>
</dbReference>
<dbReference type="FunFam" id="3.40.50.300:FF:000494">
    <property type="entry name" value="tRNA modification GTPase MnmE"/>
    <property type="match status" value="1"/>
</dbReference>
<feature type="binding site" evidence="10">
    <location>
        <begin position="282"/>
        <end position="288"/>
    </location>
    <ligand>
        <name>GTP</name>
        <dbReference type="ChEBI" id="CHEBI:37565"/>
    </ligand>
</feature>
<dbReference type="Pfam" id="PF12631">
    <property type="entry name" value="MnmE_helical"/>
    <property type="match status" value="1"/>
</dbReference>
<dbReference type="CDD" id="cd04164">
    <property type="entry name" value="trmE"/>
    <property type="match status" value="1"/>
</dbReference>
<keyword evidence="5 10" id="KW-0547">Nucleotide-binding</keyword>
<feature type="binding site" evidence="10">
    <location>
        <position position="284"/>
    </location>
    <ligand>
        <name>K(+)</name>
        <dbReference type="ChEBI" id="CHEBI:29103"/>
    </ligand>
</feature>
<evidence type="ECO:0000313" key="14">
    <source>
        <dbReference type="Proteomes" id="UP000615026"/>
    </source>
</evidence>
<feature type="binding site" evidence="10">
    <location>
        <position position="267"/>
    </location>
    <ligand>
        <name>Mg(2+)</name>
        <dbReference type="ChEBI" id="CHEBI:18420"/>
    </ligand>
</feature>
<evidence type="ECO:0000256" key="9">
    <source>
        <dbReference type="ARBA" id="ARBA00023134"/>
    </source>
</evidence>
<dbReference type="GO" id="GO:0042802">
    <property type="term" value="F:identical protein binding"/>
    <property type="evidence" value="ECO:0007669"/>
    <property type="project" value="UniProtKB-ARBA"/>
</dbReference>
<dbReference type="InterPro" id="IPR027368">
    <property type="entry name" value="MnmE_dom2"/>
</dbReference>
<dbReference type="PANTHER" id="PTHR42714">
    <property type="entry name" value="TRNA MODIFICATION GTPASE GTPBP3"/>
    <property type="match status" value="1"/>
</dbReference>
<dbReference type="PROSITE" id="PS51709">
    <property type="entry name" value="G_TRME"/>
    <property type="match status" value="1"/>
</dbReference>
<feature type="binding site" evidence="10">
    <location>
        <begin position="307"/>
        <end position="310"/>
    </location>
    <ligand>
        <name>GTP</name>
        <dbReference type="ChEBI" id="CHEBI:37565"/>
    </ligand>
</feature>
<dbReference type="InterPro" id="IPR027266">
    <property type="entry name" value="TrmE/GcvT-like"/>
</dbReference>
<comment type="caution">
    <text evidence="10">Lacks conserved residue(s) required for the propagation of feature annotation.</text>
</comment>
<feature type="domain" description="TrmE-type G" evidence="12">
    <location>
        <begin position="253"/>
        <end position="407"/>
    </location>
</feature>
<dbReference type="GO" id="GO:0030488">
    <property type="term" value="P:tRNA methylation"/>
    <property type="evidence" value="ECO:0007669"/>
    <property type="project" value="TreeGrafter"/>
</dbReference>
<feature type="binding site" evidence="10">
    <location>
        <position position="263"/>
    </location>
    <ligand>
        <name>K(+)</name>
        <dbReference type="ChEBI" id="CHEBI:29103"/>
    </ligand>
</feature>
<evidence type="ECO:0000256" key="5">
    <source>
        <dbReference type="ARBA" id="ARBA00022741"/>
    </source>
</evidence>
<gene>
    <name evidence="10 13" type="primary">mnmE</name>
    <name evidence="10" type="synonym">trmE</name>
    <name evidence="13" type="ORF">IQ260_08700</name>
</gene>
<feature type="binding site" evidence="10">
    <location>
        <position position="119"/>
    </location>
    <ligand>
        <name>(6S)-5-formyl-5,6,7,8-tetrahydrofolate</name>
        <dbReference type="ChEBI" id="CHEBI:57457"/>
    </ligand>
</feature>
<comment type="similarity">
    <text evidence="1 10 11">Belongs to the TRAFAC class TrmE-Era-EngA-EngB-Septin-like GTPase superfamily. TrmE GTPase family.</text>
</comment>
<keyword evidence="14" id="KW-1185">Reference proteome</keyword>
<dbReference type="InterPro" id="IPR018948">
    <property type="entry name" value="GTP-bd_TrmE_N"/>
</dbReference>
<dbReference type="GO" id="GO:0046872">
    <property type="term" value="F:metal ion binding"/>
    <property type="evidence" value="ECO:0007669"/>
    <property type="project" value="UniProtKB-KW"/>
</dbReference>
<accession>A0A928ZQY0</accession>
<comment type="function">
    <text evidence="10">Exhibits a very high intrinsic GTPase hydrolysis rate. Involved in the addition of a carboxymethylaminomethyl (cmnm) group at the wobble position (U34) of certain tRNAs, forming tRNA-cmnm(5)s(2)U34.</text>
</comment>
<keyword evidence="3 10" id="KW-0819">tRNA processing</keyword>
<dbReference type="NCBIfam" id="NF003661">
    <property type="entry name" value="PRK05291.1-3"/>
    <property type="match status" value="1"/>
</dbReference>
<evidence type="ECO:0000256" key="6">
    <source>
        <dbReference type="ARBA" id="ARBA00022801"/>
    </source>
</evidence>
<dbReference type="SUPFAM" id="SSF52540">
    <property type="entry name" value="P-loop containing nucleoside triphosphate hydrolases"/>
    <property type="match status" value="1"/>
</dbReference>
<dbReference type="InterPro" id="IPR025867">
    <property type="entry name" value="MnmE_helical"/>
</dbReference>
<dbReference type="FunFam" id="3.30.1360.120:FF:000003">
    <property type="entry name" value="tRNA modification GTPase MnmE"/>
    <property type="match status" value="1"/>
</dbReference>
<dbReference type="GO" id="GO:0005525">
    <property type="term" value="F:GTP binding"/>
    <property type="evidence" value="ECO:0007669"/>
    <property type="project" value="UniProtKB-UniRule"/>
</dbReference>
<dbReference type="Gene3D" id="3.40.50.300">
    <property type="entry name" value="P-loop containing nucleotide triphosphate hydrolases"/>
    <property type="match status" value="1"/>
</dbReference>
<reference evidence="13" key="1">
    <citation type="submission" date="2020-10" db="EMBL/GenBank/DDBJ databases">
        <authorList>
            <person name="Castelo-Branco R."/>
            <person name="Eusebio N."/>
            <person name="Adriana R."/>
            <person name="Vieira A."/>
            <person name="Brugerolle De Fraissinette N."/>
            <person name="Rezende De Castro R."/>
            <person name="Schneider M.P."/>
            <person name="Vasconcelos V."/>
            <person name="Leao P.N."/>
        </authorList>
    </citation>
    <scope>NUCLEOTIDE SEQUENCE</scope>
    <source>
        <strain evidence="13">LEGE 11479</strain>
    </source>
</reference>
<comment type="subcellular location">
    <subcellularLocation>
        <location evidence="10">Cytoplasm</location>
    </subcellularLocation>
</comment>
<protein>
    <recommendedName>
        <fullName evidence="10">tRNA modification GTPase MnmE</fullName>
        <ecNumber evidence="10">3.6.-.-</ecNumber>
    </recommendedName>
</protein>
<keyword evidence="2 10" id="KW-0963">Cytoplasm</keyword>
<dbReference type="GO" id="GO:0005829">
    <property type="term" value="C:cytosol"/>
    <property type="evidence" value="ECO:0007669"/>
    <property type="project" value="TreeGrafter"/>
</dbReference>
<comment type="cofactor">
    <cofactor evidence="10">
        <name>K(+)</name>
        <dbReference type="ChEBI" id="CHEBI:29103"/>
    </cofactor>
    <text evidence="10">Binds 1 potassium ion per subunit.</text>
</comment>
<dbReference type="InterPro" id="IPR005225">
    <property type="entry name" value="Small_GTP-bd"/>
</dbReference>
<dbReference type="NCBIfam" id="TIGR00450">
    <property type="entry name" value="mnmE_trmE_thdF"/>
    <property type="match status" value="1"/>
</dbReference>